<keyword evidence="1" id="KW-0436">Ligase</keyword>
<dbReference type="GO" id="GO:0016874">
    <property type="term" value="F:ligase activity"/>
    <property type="evidence" value="ECO:0007669"/>
    <property type="project" value="UniProtKB-KW"/>
</dbReference>
<dbReference type="InterPro" id="IPR045851">
    <property type="entry name" value="AMP-bd_C_sf"/>
</dbReference>
<dbReference type="InterPro" id="IPR042099">
    <property type="entry name" value="ANL_N_sf"/>
</dbReference>
<organism evidence="1 2">
    <name type="scientific">Pseudoclavibacter endophyticus</name>
    <dbReference type="NCBI Taxonomy" id="1778590"/>
    <lineage>
        <taxon>Bacteria</taxon>
        <taxon>Bacillati</taxon>
        <taxon>Actinomycetota</taxon>
        <taxon>Actinomycetes</taxon>
        <taxon>Micrococcales</taxon>
        <taxon>Microbacteriaceae</taxon>
        <taxon>Pseudoclavibacter</taxon>
    </lineage>
</organism>
<protein>
    <submittedName>
        <fullName evidence="1">Phenylacetate--CoA ligase</fullName>
    </submittedName>
</protein>
<dbReference type="OrthoDB" id="580775at2"/>
<comment type="caution">
    <text evidence="1">The sequence shown here is derived from an EMBL/GenBank/DDBJ whole genome shotgun (WGS) entry which is preliminary data.</text>
</comment>
<evidence type="ECO:0000313" key="1">
    <source>
        <dbReference type="EMBL" id="KAB1649635.1"/>
    </source>
</evidence>
<keyword evidence="2" id="KW-1185">Reference proteome</keyword>
<dbReference type="PANTHER" id="PTHR43845">
    <property type="entry name" value="BLR5969 PROTEIN"/>
    <property type="match status" value="1"/>
</dbReference>
<gene>
    <name evidence="1" type="ORF">F8O04_05165</name>
</gene>
<dbReference type="Proteomes" id="UP000431744">
    <property type="component" value="Unassembled WGS sequence"/>
</dbReference>
<dbReference type="Gene3D" id="3.40.50.12780">
    <property type="entry name" value="N-terminal domain of ligase-like"/>
    <property type="match status" value="1"/>
</dbReference>
<name>A0A6H9WSF6_9MICO</name>
<sequence length="454" mass="48800">MNGARMSQTGLETSPPSTVSWEQLQEHQVAMFRDLQNRLTQHEVWRSRIGHLQPVDAYAALRDVPFTTKHDLRDAQVEPDPTKPLGAFQLASTDQLVQITSSSGTTGAPTYFGVTANDLDRWRAGIGNAYRTAGVEPGTIVALTTGMAIVAGGMPYADGIRSAGGALAWIGGQTTARMATAMQRLRVSVLVATASFATHFANRCEELLGVPAPELAVRTVIAGGEPGAGVPHIRQSILDAWGATRVSEFMGLGDVLPALWAECEAGGGMHFTAAPDVLVELIDPETHEHVPWEPGATGEAIYTTLTREACPVVRFRSGDQLLVTGVECACGRTAPTVRCVGRTDDMLIYKAMNVYPSSIREVVLDTASDVLSGTMRIRKETKDQVRFDTPLPLEVELREGLDAATAEGPLRAAADAVSERLRVRVAIEPRTHGEIPISDYKNALTYVEGTNPYA</sequence>
<dbReference type="AlphaFoldDB" id="A0A6H9WSF6"/>
<dbReference type="SUPFAM" id="SSF56801">
    <property type="entry name" value="Acetyl-CoA synthetase-like"/>
    <property type="match status" value="1"/>
</dbReference>
<dbReference type="Gene3D" id="3.30.300.30">
    <property type="match status" value="1"/>
</dbReference>
<dbReference type="EMBL" id="WBJY01000001">
    <property type="protein sequence ID" value="KAB1649635.1"/>
    <property type="molecule type" value="Genomic_DNA"/>
</dbReference>
<proteinExistence type="predicted"/>
<accession>A0A6H9WSF6</accession>
<dbReference type="PANTHER" id="PTHR43845:SF1">
    <property type="entry name" value="BLR5969 PROTEIN"/>
    <property type="match status" value="1"/>
</dbReference>
<evidence type="ECO:0000313" key="2">
    <source>
        <dbReference type="Proteomes" id="UP000431744"/>
    </source>
</evidence>
<reference evidence="1 2" key="1">
    <citation type="submission" date="2019-09" db="EMBL/GenBank/DDBJ databases">
        <title>Phylogeny of genus Pseudoclavibacter and closely related genus.</title>
        <authorList>
            <person name="Li Y."/>
        </authorList>
    </citation>
    <scope>NUCLEOTIDE SEQUENCE [LARGE SCALE GENOMIC DNA]</scope>
    <source>
        <strain evidence="1 2">EGI 60007</strain>
    </source>
</reference>